<evidence type="ECO:0000256" key="1">
    <source>
        <dbReference type="SAM" id="MobiDB-lite"/>
    </source>
</evidence>
<dbReference type="AlphaFoldDB" id="A0A840CXK4"/>
<dbReference type="Pfam" id="PF19268">
    <property type="entry name" value="CIS_TMP"/>
    <property type="match status" value="2"/>
</dbReference>
<proteinExistence type="predicted"/>
<gene>
    <name evidence="2" type="ORF">GGR21_002529</name>
</gene>
<evidence type="ECO:0000313" key="3">
    <source>
        <dbReference type="Proteomes" id="UP000555103"/>
    </source>
</evidence>
<organism evidence="2 3">
    <name type="scientific">Dysgonomonas hofstadii</name>
    <dbReference type="NCBI Taxonomy" id="637886"/>
    <lineage>
        <taxon>Bacteria</taxon>
        <taxon>Pseudomonadati</taxon>
        <taxon>Bacteroidota</taxon>
        <taxon>Bacteroidia</taxon>
        <taxon>Bacteroidales</taxon>
        <taxon>Dysgonomonadaceae</taxon>
        <taxon>Dysgonomonas</taxon>
    </lineage>
</organism>
<accession>A0A840CXK4</accession>
<dbReference type="EMBL" id="JACIEP010000008">
    <property type="protein sequence ID" value="MBB4036623.1"/>
    <property type="molecule type" value="Genomic_DNA"/>
</dbReference>
<dbReference type="InterPro" id="IPR045538">
    <property type="entry name" value="CIS_TMP"/>
</dbReference>
<protein>
    <submittedName>
        <fullName evidence="2">Uncharacterized protein</fullName>
    </submittedName>
</protein>
<reference evidence="2 3" key="1">
    <citation type="submission" date="2020-08" db="EMBL/GenBank/DDBJ databases">
        <title>Genomic Encyclopedia of Type Strains, Phase IV (KMG-IV): sequencing the most valuable type-strain genomes for metagenomic binning, comparative biology and taxonomic classification.</title>
        <authorList>
            <person name="Goeker M."/>
        </authorList>
    </citation>
    <scope>NUCLEOTIDE SEQUENCE [LARGE SCALE GENOMIC DNA]</scope>
    <source>
        <strain evidence="2 3">DSM 104969</strain>
    </source>
</reference>
<dbReference type="RefSeq" id="WP_183307521.1">
    <property type="nucleotide sequence ID" value="NZ_JACIEP010000008.1"/>
</dbReference>
<comment type="caution">
    <text evidence="2">The sequence shown here is derived from an EMBL/GenBank/DDBJ whole genome shotgun (WGS) entry which is preliminary data.</text>
</comment>
<dbReference type="Proteomes" id="UP000555103">
    <property type="component" value="Unassembled WGS sequence"/>
</dbReference>
<name>A0A840CXK4_9BACT</name>
<feature type="region of interest" description="Disordered" evidence="1">
    <location>
        <begin position="471"/>
        <end position="504"/>
    </location>
</feature>
<keyword evidence="3" id="KW-1185">Reference proteome</keyword>
<sequence length="678" mass="79506">MNKIGRIKFDFSMQNEQFAQSLYSRWDTFFAQKFEHIADEILIRHDIQSDYIEIKQLDIEIGTLLEDEFDEKFPIILREKMEEALLKCLHHPQQAQTIVKKISHSESISDLLFYFLLHGTLPWHTPTPYRDIQTLFMEVFKTKSEDLKQFLQTYGHYSGLQERLTYQLGDQALEAGTSLLKSAESIFICSYVRFLINRYKQIENPVIPLTEHRHLVWKIVYSYLLNDAGSHFNRKTFLEHTITRLATGHNITYDYLLQIIASELKSHSSEIQPSTSLLSLLLELKQAWEERQLQKSKLNIPEYCSALLEKLREDSEKSLSDEEIAAFKSILTNNEACLLFLQSVSDKEIEKLLQIFIPQERAFVFSYVKTFENFWDAKKLIKKAGLKIRLSLWLVIFSLLASDPAWKFNRQYFIYEVLKRIVTHYTLDMSLVLTYFSEYIQKIGLKNETAYIINGLKTNLIKIKDMNKEERRNSGEKVKKDKMHPSSLSDKVKAEEKANAGPYPTKPKEQASIYINNAGLILIAPFLSRLFDLLSFIENKEFKGKDKQIHAAFLLQYLVFGKNKDLYPEHELVLNKILVALDNEQSIPQTIELTEEECSHAEYLLKSVLQHWEKLRNTSLAGLREAFLQREGKLEFKDDSILLTVESKAYDVLLDSVPWNFRTVKFLWMRQVIQVRWR</sequence>
<evidence type="ECO:0000313" key="2">
    <source>
        <dbReference type="EMBL" id="MBB4036623.1"/>
    </source>
</evidence>